<keyword evidence="7 8" id="KW-0472">Membrane</keyword>
<dbReference type="RefSeq" id="WP_137638591.1">
    <property type="nucleotide sequence ID" value="NZ_BJDN01000030.1"/>
</dbReference>
<comment type="similarity">
    <text evidence="2">Belongs to the auxin efflux carrier (TC 2.A.69) family.</text>
</comment>
<evidence type="ECO:0000313" key="10">
    <source>
        <dbReference type="Proteomes" id="UP001597104"/>
    </source>
</evidence>
<keyword evidence="6 8" id="KW-1133">Transmembrane helix</keyword>
<dbReference type="PANTHER" id="PTHR36838:SF1">
    <property type="entry name" value="SLR1864 PROTEIN"/>
    <property type="match status" value="1"/>
</dbReference>
<name>A0ABW3E7T7_9LACO</name>
<gene>
    <name evidence="9" type="ORF">ACFQZ7_00980</name>
</gene>
<dbReference type="EMBL" id="JBHTIO010000002">
    <property type="protein sequence ID" value="MFD0896314.1"/>
    <property type="molecule type" value="Genomic_DNA"/>
</dbReference>
<reference evidence="10" key="1">
    <citation type="journal article" date="2019" name="Int. J. Syst. Evol. Microbiol.">
        <title>The Global Catalogue of Microorganisms (GCM) 10K type strain sequencing project: providing services to taxonomists for standard genome sequencing and annotation.</title>
        <authorList>
            <consortium name="The Broad Institute Genomics Platform"/>
            <consortium name="The Broad Institute Genome Sequencing Center for Infectious Disease"/>
            <person name="Wu L."/>
            <person name="Ma J."/>
        </authorList>
    </citation>
    <scope>NUCLEOTIDE SEQUENCE [LARGE SCALE GENOMIC DNA]</scope>
    <source>
        <strain evidence="10">CCM 8925</strain>
    </source>
</reference>
<dbReference type="InterPro" id="IPR038770">
    <property type="entry name" value="Na+/solute_symporter_sf"/>
</dbReference>
<evidence type="ECO:0000256" key="7">
    <source>
        <dbReference type="ARBA" id="ARBA00023136"/>
    </source>
</evidence>
<feature type="transmembrane region" description="Helical" evidence="8">
    <location>
        <begin position="255"/>
        <end position="276"/>
    </location>
</feature>
<keyword evidence="5 8" id="KW-0812">Transmembrane</keyword>
<keyword evidence="4" id="KW-1003">Cell membrane</keyword>
<evidence type="ECO:0000256" key="8">
    <source>
        <dbReference type="SAM" id="Phobius"/>
    </source>
</evidence>
<feature type="transmembrane region" description="Helical" evidence="8">
    <location>
        <begin position="288"/>
        <end position="307"/>
    </location>
</feature>
<dbReference type="Proteomes" id="UP001597104">
    <property type="component" value="Unassembled WGS sequence"/>
</dbReference>
<dbReference type="Gene3D" id="1.20.1530.20">
    <property type="match status" value="1"/>
</dbReference>
<proteinExistence type="inferred from homology"/>
<evidence type="ECO:0000256" key="4">
    <source>
        <dbReference type="ARBA" id="ARBA00022475"/>
    </source>
</evidence>
<organism evidence="9 10">
    <name type="scientific">Loigolactobacillus binensis</name>
    <dbReference type="NCBI Taxonomy" id="2559922"/>
    <lineage>
        <taxon>Bacteria</taxon>
        <taxon>Bacillati</taxon>
        <taxon>Bacillota</taxon>
        <taxon>Bacilli</taxon>
        <taxon>Lactobacillales</taxon>
        <taxon>Lactobacillaceae</taxon>
        <taxon>Loigolactobacillus</taxon>
    </lineage>
</organism>
<evidence type="ECO:0000256" key="2">
    <source>
        <dbReference type="ARBA" id="ARBA00010145"/>
    </source>
</evidence>
<comment type="caution">
    <text evidence="9">The sequence shown here is derived from an EMBL/GenBank/DDBJ whole genome shotgun (WGS) entry which is preliminary data.</text>
</comment>
<dbReference type="InterPro" id="IPR004776">
    <property type="entry name" value="Mem_transp_PIN-like"/>
</dbReference>
<dbReference type="Pfam" id="PF03547">
    <property type="entry name" value="Mem_trans"/>
    <property type="match status" value="1"/>
</dbReference>
<evidence type="ECO:0000256" key="3">
    <source>
        <dbReference type="ARBA" id="ARBA00022448"/>
    </source>
</evidence>
<evidence type="ECO:0000313" key="9">
    <source>
        <dbReference type="EMBL" id="MFD0896314.1"/>
    </source>
</evidence>
<dbReference type="PANTHER" id="PTHR36838">
    <property type="entry name" value="AUXIN EFFLUX CARRIER FAMILY PROTEIN"/>
    <property type="match status" value="1"/>
</dbReference>
<comment type="subcellular location">
    <subcellularLocation>
        <location evidence="1">Cell membrane</location>
        <topology evidence="1">Multi-pass membrane protein</topology>
    </subcellularLocation>
</comment>
<keyword evidence="3" id="KW-0813">Transport</keyword>
<accession>A0ABW3E7T7</accession>
<evidence type="ECO:0000256" key="5">
    <source>
        <dbReference type="ARBA" id="ARBA00022692"/>
    </source>
</evidence>
<keyword evidence="10" id="KW-1185">Reference proteome</keyword>
<protein>
    <submittedName>
        <fullName evidence="9">AEC family transporter</fullName>
    </submittedName>
</protein>
<feature type="transmembrane region" description="Helical" evidence="8">
    <location>
        <begin position="127"/>
        <end position="148"/>
    </location>
</feature>
<feature type="transmembrane region" description="Helical" evidence="8">
    <location>
        <begin position="169"/>
        <end position="187"/>
    </location>
</feature>
<feature type="transmembrane region" description="Helical" evidence="8">
    <location>
        <begin position="100"/>
        <end position="121"/>
    </location>
</feature>
<feature type="transmembrane region" description="Helical" evidence="8">
    <location>
        <begin position="66"/>
        <end position="88"/>
    </location>
</feature>
<sequence length="309" mass="33562">MTLSGLTSQVVLMFILMLVGFGVNKFGFMHEQTAADLTNILLLIVSPCLIVNAFEQRFSTQRLQALLFAGLAVLLFYFIQVVLSRLFFRHVAERNLRRIVTYSSIYPNIGFLGIPLASSLFGTNGVFFAVVSLAVFNIFNWSHGVALFREKAAQQSFATTLRKIILNPNIIAIVVGLLIFTFSFQLPHILDQAIVYVSNANTPMAMIVVGNSLADLHFDRQSLNKPILASLGLRNLGFPLLAFGLFKLLGLQGTGLAVSLLLAACPVASIGVLFTLQAHDDPSAGISLMSLSTILSLVTIPLVFAITGI</sequence>
<evidence type="ECO:0000256" key="6">
    <source>
        <dbReference type="ARBA" id="ARBA00022989"/>
    </source>
</evidence>
<evidence type="ECO:0000256" key="1">
    <source>
        <dbReference type="ARBA" id="ARBA00004651"/>
    </source>
</evidence>
<feature type="transmembrane region" description="Helical" evidence="8">
    <location>
        <begin position="35"/>
        <end position="54"/>
    </location>
</feature>
<feature type="transmembrane region" description="Helical" evidence="8">
    <location>
        <begin position="6"/>
        <end position="23"/>
    </location>
</feature>
<feature type="transmembrane region" description="Helical" evidence="8">
    <location>
        <begin position="226"/>
        <end position="249"/>
    </location>
</feature>